<evidence type="ECO:0000256" key="4">
    <source>
        <dbReference type="ARBA" id="ARBA00023277"/>
    </source>
</evidence>
<dbReference type="Gene3D" id="3.20.20.140">
    <property type="entry name" value="Metal-dependent hydrolases"/>
    <property type="match status" value="1"/>
</dbReference>
<accession>A0AAV5NW68</accession>
<dbReference type="InterPro" id="IPR032466">
    <property type="entry name" value="Metal_Hydrolase"/>
</dbReference>
<dbReference type="CDD" id="cd00854">
    <property type="entry name" value="NagA"/>
    <property type="match status" value="1"/>
</dbReference>
<sequence>MTLQAISAKRIFDGERFHLNSAILWQDNEILGVIHQESIPKDAQIHDYHNCTLAPGFVDIQVNGGGGVMFNQDTDIEGIQTICRAHRKHGTAYLLPTLISDSKEKMEHALIATEAAIRDKIAGVLGVHLEGPWLNPEKKGAHDDKHFYAPSISELEAMPWLSSGATLVTLAPEMVTTEVLSWLSEKKVIVSCGHSNAIQAQLHSEKIRYVNGFTHLYNAMSPLEGREPGVVGTALLNDNTWCSIITDGIHVSENSTLLAHRSKPAGKLFIVTDAMATVGSQKDTFVLNDETVRVVDGKLVNTQGSLAGAHIGMDQSVANVIQWGVPEEEALKMASTYAAKAMQQDTLGYLAKGFRAAITILDDEYASQGVVVDGKLYPQ</sequence>
<feature type="active site" description="Proton donor/acceptor" evidence="6">
    <location>
        <position position="273"/>
    </location>
</feature>
<dbReference type="GO" id="GO:0008448">
    <property type="term" value="F:N-acetylglucosamine-6-phosphate deacetylase activity"/>
    <property type="evidence" value="ECO:0007669"/>
    <property type="project" value="InterPro"/>
</dbReference>
<feature type="binding site" evidence="7">
    <location>
        <begin position="218"/>
        <end position="219"/>
    </location>
    <ligand>
        <name>substrate</name>
    </ligand>
</feature>
<dbReference type="PANTHER" id="PTHR11113:SF14">
    <property type="entry name" value="N-ACETYLGLUCOSAMINE-6-PHOSPHATE DEACETYLASE"/>
    <property type="match status" value="1"/>
</dbReference>
<keyword evidence="11" id="KW-1185">Reference proteome</keyword>
<dbReference type="Proteomes" id="UP001156690">
    <property type="component" value="Unassembled WGS sequence"/>
</dbReference>
<dbReference type="NCBIfam" id="TIGR00221">
    <property type="entry name" value="nagA"/>
    <property type="match status" value="1"/>
</dbReference>
<feature type="domain" description="Amidohydrolase-related" evidence="9">
    <location>
        <begin position="53"/>
        <end position="375"/>
    </location>
</feature>
<evidence type="ECO:0000256" key="8">
    <source>
        <dbReference type="PIRSR" id="PIRSR038994-3"/>
    </source>
</evidence>
<dbReference type="InterPro" id="IPR006680">
    <property type="entry name" value="Amidohydro-rel"/>
</dbReference>
<evidence type="ECO:0000313" key="11">
    <source>
        <dbReference type="Proteomes" id="UP001156690"/>
    </source>
</evidence>
<proteinExistence type="inferred from homology"/>
<dbReference type="SUPFAM" id="SSF51338">
    <property type="entry name" value="Composite domain of metallo-dependent hydrolases"/>
    <property type="match status" value="1"/>
</dbReference>
<evidence type="ECO:0000256" key="1">
    <source>
        <dbReference type="ARBA" id="ARBA00010716"/>
    </source>
</evidence>
<dbReference type="Gene3D" id="2.30.40.10">
    <property type="entry name" value="Urease, subunit C, domain 1"/>
    <property type="match status" value="1"/>
</dbReference>
<protein>
    <submittedName>
        <fullName evidence="10">N-acetylglucosamine-6-phosphate deacetylase</fullName>
    </submittedName>
</protein>
<dbReference type="PANTHER" id="PTHR11113">
    <property type="entry name" value="N-ACETYLGLUCOSAMINE-6-PHOSPHATE DEACETYLASE"/>
    <property type="match status" value="1"/>
</dbReference>
<feature type="binding site" evidence="8">
    <location>
        <position position="215"/>
    </location>
    <ligand>
        <name>Zn(2+)</name>
        <dbReference type="ChEBI" id="CHEBI:29105"/>
    </ligand>
</feature>
<dbReference type="GO" id="GO:0006046">
    <property type="term" value="P:N-acetylglucosamine catabolic process"/>
    <property type="evidence" value="ECO:0007669"/>
    <property type="project" value="TreeGrafter"/>
</dbReference>
<dbReference type="InterPro" id="IPR003764">
    <property type="entry name" value="GlcNAc_6-P_deAcase"/>
</dbReference>
<dbReference type="PIRSF" id="PIRSF038994">
    <property type="entry name" value="NagA"/>
    <property type="match status" value="1"/>
</dbReference>
<organism evidence="10 11">
    <name type="scientific">Vibrio penaeicida</name>
    <dbReference type="NCBI Taxonomy" id="104609"/>
    <lineage>
        <taxon>Bacteria</taxon>
        <taxon>Pseudomonadati</taxon>
        <taxon>Pseudomonadota</taxon>
        <taxon>Gammaproteobacteria</taxon>
        <taxon>Vibrionales</taxon>
        <taxon>Vibrionaceae</taxon>
        <taxon>Vibrio</taxon>
    </lineage>
</organism>
<dbReference type="Pfam" id="PF01979">
    <property type="entry name" value="Amidohydro_1"/>
    <property type="match status" value="1"/>
</dbReference>
<evidence type="ECO:0000256" key="7">
    <source>
        <dbReference type="PIRSR" id="PIRSR038994-2"/>
    </source>
</evidence>
<feature type="binding site" evidence="7">
    <location>
        <position position="141"/>
    </location>
    <ligand>
        <name>substrate</name>
    </ligand>
</feature>
<keyword evidence="2 8" id="KW-0479">Metal-binding</keyword>
<dbReference type="AlphaFoldDB" id="A0AAV5NW68"/>
<feature type="binding site" evidence="8">
    <location>
        <position position="194"/>
    </location>
    <ligand>
        <name>Zn(2+)</name>
        <dbReference type="ChEBI" id="CHEBI:29105"/>
    </ligand>
</feature>
<comment type="caution">
    <text evidence="10">The sequence shown here is derived from an EMBL/GenBank/DDBJ whole genome shotgun (WGS) entry which is preliminary data.</text>
</comment>
<dbReference type="EMBL" id="BSNX01000067">
    <property type="protein sequence ID" value="GLQ74946.1"/>
    <property type="molecule type" value="Genomic_DNA"/>
</dbReference>
<comment type="cofactor">
    <cofactor evidence="8">
        <name>a divalent metal cation</name>
        <dbReference type="ChEBI" id="CHEBI:60240"/>
    </cofactor>
    <text evidence="8">Binds 1 divalent metal cation per subunit.</text>
</comment>
<dbReference type="RefSeq" id="WP_126608086.1">
    <property type="nucleotide sequence ID" value="NZ_AP025144.1"/>
</dbReference>
<feature type="binding site" evidence="7">
    <location>
        <begin position="306"/>
        <end position="308"/>
    </location>
    <ligand>
        <name>substrate</name>
    </ligand>
</feature>
<reference evidence="11" key="1">
    <citation type="journal article" date="2019" name="Int. J. Syst. Evol. Microbiol.">
        <title>The Global Catalogue of Microorganisms (GCM) 10K type strain sequencing project: providing services to taxonomists for standard genome sequencing and annotation.</title>
        <authorList>
            <consortium name="The Broad Institute Genomics Platform"/>
            <consortium name="The Broad Institute Genome Sequencing Center for Infectious Disease"/>
            <person name="Wu L."/>
            <person name="Ma J."/>
        </authorList>
    </citation>
    <scope>NUCLEOTIDE SEQUENCE [LARGE SCALE GENOMIC DNA]</scope>
    <source>
        <strain evidence="11">NBRC 15640</strain>
    </source>
</reference>
<evidence type="ECO:0000256" key="6">
    <source>
        <dbReference type="PIRSR" id="PIRSR038994-1"/>
    </source>
</evidence>
<gene>
    <name evidence="10" type="ORF">GCM10007932_43080</name>
</gene>
<evidence type="ECO:0000256" key="2">
    <source>
        <dbReference type="ARBA" id="ARBA00022723"/>
    </source>
</evidence>
<keyword evidence="3 5" id="KW-0378">Hydrolase</keyword>
<dbReference type="GO" id="GO:0046872">
    <property type="term" value="F:metal ion binding"/>
    <property type="evidence" value="ECO:0007669"/>
    <property type="project" value="UniProtKB-KW"/>
</dbReference>
<dbReference type="SUPFAM" id="SSF51556">
    <property type="entry name" value="Metallo-dependent hydrolases"/>
    <property type="match status" value="1"/>
</dbReference>
<comment type="similarity">
    <text evidence="1 5">Belongs to the metallo-dependent hydrolases superfamily. NagA family.</text>
</comment>
<feature type="binding site" evidence="8">
    <location>
        <position position="130"/>
    </location>
    <ligand>
        <name>Zn(2+)</name>
        <dbReference type="ChEBI" id="CHEBI:29105"/>
    </ligand>
</feature>
<keyword evidence="4 5" id="KW-0119">Carbohydrate metabolism</keyword>
<dbReference type="InterPro" id="IPR011059">
    <property type="entry name" value="Metal-dep_hydrolase_composite"/>
</dbReference>
<feature type="binding site" evidence="7">
    <location>
        <position position="226"/>
    </location>
    <ligand>
        <name>substrate</name>
    </ligand>
</feature>
<name>A0AAV5NW68_9VIBR</name>
<evidence type="ECO:0000256" key="5">
    <source>
        <dbReference type="PIRNR" id="PIRNR038994"/>
    </source>
</evidence>
<evidence type="ECO:0000313" key="10">
    <source>
        <dbReference type="EMBL" id="GLQ74946.1"/>
    </source>
</evidence>
<evidence type="ECO:0000256" key="3">
    <source>
        <dbReference type="ARBA" id="ARBA00022801"/>
    </source>
</evidence>
<evidence type="ECO:0000259" key="9">
    <source>
        <dbReference type="Pfam" id="PF01979"/>
    </source>
</evidence>
<feature type="binding site" evidence="7">
    <location>
        <position position="250"/>
    </location>
    <ligand>
        <name>substrate</name>
    </ligand>
</feature>